<sequence length="67" mass="7543">MTAMPLFSNRPGMERMMQQKPAGGKEPETPALPPEHPCHGCGYGRQRPCIGICYKELMEQHFGRKQA</sequence>
<evidence type="ECO:0000313" key="3">
    <source>
        <dbReference type="Proteomes" id="UP000620147"/>
    </source>
</evidence>
<comment type="caution">
    <text evidence="2">The sequence shown here is derived from an EMBL/GenBank/DDBJ whole genome shotgun (WGS) entry which is preliminary data.</text>
</comment>
<protein>
    <submittedName>
        <fullName evidence="2">Uncharacterized protein</fullName>
    </submittedName>
</protein>
<evidence type="ECO:0000313" key="2">
    <source>
        <dbReference type="EMBL" id="GFO88827.1"/>
    </source>
</evidence>
<feature type="region of interest" description="Disordered" evidence="1">
    <location>
        <begin position="1"/>
        <end position="32"/>
    </location>
</feature>
<dbReference type="Proteomes" id="UP000620147">
    <property type="component" value="Unassembled WGS sequence"/>
</dbReference>
<keyword evidence="3" id="KW-1185">Reference proteome</keyword>
<proteinExistence type="predicted"/>
<accession>A0ABQ1E1I3</accession>
<dbReference type="EMBL" id="BLYJ01000026">
    <property type="protein sequence ID" value="GFO88827.1"/>
    <property type="molecule type" value="Genomic_DNA"/>
</dbReference>
<organism evidence="2 3">
    <name type="scientific">Butyricicoccus faecihominis</name>
    <dbReference type="NCBI Taxonomy" id="1712515"/>
    <lineage>
        <taxon>Bacteria</taxon>
        <taxon>Bacillati</taxon>
        <taxon>Bacillota</taxon>
        <taxon>Clostridia</taxon>
        <taxon>Eubacteriales</taxon>
        <taxon>Butyricicoccaceae</taxon>
        <taxon>Butyricicoccus</taxon>
    </lineage>
</organism>
<reference evidence="2 3" key="1">
    <citation type="submission" date="2020-06" db="EMBL/GenBank/DDBJ databases">
        <title>Characterization of fructooligosaccharide metabolism and fructooligosaccharide-degrading enzymes in human commensal butyrate producers.</title>
        <authorList>
            <person name="Tanno H."/>
            <person name="Fujii T."/>
            <person name="Hirano K."/>
            <person name="Maeno S."/>
            <person name="Tonozuka T."/>
            <person name="Sakamoto M."/>
            <person name="Ohkuma M."/>
            <person name="Tochio T."/>
            <person name="Endo A."/>
        </authorList>
    </citation>
    <scope>NUCLEOTIDE SEQUENCE [LARGE SCALE GENOMIC DNA]</scope>
    <source>
        <strain evidence="2 3">JCM 31056</strain>
    </source>
</reference>
<gene>
    <name evidence="2" type="ORF">BUFA31_19910</name>
</gene>
<evidence type="ECO:0000256" key="1">
    <source>
        <dbReference type="SAM" id="MobiDB-lite"/>
    </source>
</evidence>
<name>A0ABQ1E1I3_9FIRM</name>